<dbReference type="Pfam" id="PF00049">
    <property type="entry name" value="Insulin"/>
    <property type="match status" value="1"/>
</dbReference>
<dbReference type="GO" id="GO:0005576">
    <property type="term" value="C:extracellular region"/>
    <property type="evidence" value="ECO:0007669"/>
    <property type="project" value="UniProtKB-SubCell"/>
</dbReference>
<evidence type="ECO:0000313" key="9">
    <source>
        <dbReference type="EMBL" id="RZB39997.1"/>
    </source>
</evidence>
<dbReference type="GO" id="GO:0005179">
    <property type="term" value="F:hormone activity"/>
    <property type="evidence" value="ECO:0007669"/>
    <property type="project" value="InterPro"/>
</dbReference>
<organism evidence="9 10">
    <name type="scientific">Asbolus verrucosus</name>
    <name type="common">Desert ironclad beetle</name>
    <dbReference type="NCBI Taxonomy" id="1661398"/>
    <lineage>
        <taxon>Eukaryota</taxon>
        <taxon>Metazoa</taxon>
        <taxon>Ecdysozoa</taxon>
        <taxon>Arthropoda</taxon>
        <taxon>Hexapoda</taxon>
        <taxon>Insecta</taxon>
        <taxon>Pterygota</taxon>
        <taxon>Neoptera</taxon>
        <taxon>Endopterygota</taxon>
        <taxon>Coleoptera</taxon>
        <taxon>Polyphaga</taxon>
        <taxon>Cucujiformia</taxon>
        <taxon>Tenebrionidae</taxon>
        <taxon>Pimeliinae</taxon>
        <taxon>Asbolus</taxon>
    </lineage>
</organism>
<dbReference type="InterPro" id="IPR036438">
    <property type="entry name" value="Insulin-like_sf"/>
</dbReference>
<dbReference type="EMBL" id="QDEB01123477">
    <property type="protein sequence ID" value="RZB39997.1"/>
    <property type="molecule type" value="Genomic_DNA"/>
</dbReference>
<keyword evidence="6" id="KW-0964">Secreted</keyword>
<dbReference type="PANTHER" id="PTHR13647:SF4">
    <property type="entry name" value="INSULIN-LIKE PEPTIDE 1-RELATED"/>
    <property type="match status" value="1"/>
</dbReference>
<dbReference type="PANTHER" id="PTHR13647">
    <property type="entry name" value="INSULIN-LIKE PEPTIDE 2-RELATED"/>
    <property type="match status" value="1"/>
</dbReference>
<evidence type="ECO:0000256" key="6">
    <source>
        <dbReference type="RuleBase" id="RU000406"/>
    </source>
</evidence>
<dbReference type="OrthoDB" id="6330326at2759"/>
<evidence type="ECO:0000256" key="1">
    <source>
        <dbReference type="ARBA" id="ARBA00009034"/>
    </source>
</evidence>
<evidence type="ECO:0000259" key="8">
    <source>
        <dbReference type="SMART" id="SM00078"/>
    </source>
</evidence>
<protein>
    <submittedName>
        <fullName evidence="9">Insulin domain containing protein</fullName>
    </submittedName>
</protein>
<dbReference type="SUPFAM" id="SSF56994">
    <property type="entry name" value="Insulin-like"/>
    <property type="match status" value="1"/>
</dbReference>
<keyword evidence="3" id="KW-0165">Cleavage on pair of basic residues</keyword>
<evidence type="ECO:0000256" key="4">
    <source>
        <dbReference type="ARBA" id="ARBA00022729"/>
    </source>
</evidence>
<dbReference type="STRING" id="1661398.A0A482V9T0"/>
<accession>A0A482V9T0</accession>
<dbReference type="PRINTS" id="PR00276">
    <property type="entry name" value="INSULINFAMLY"/>
</dbReference>
<dbReference type="Gene3D" id="1.10.100.10">
    <property type="entry name" value="Insulin-like"/>
    <property type="match status" value="1"/>
</dbReference>
<proteinExistence type="inferred from homology"/>
<evidence type="ECO:0000256" key="7">
    <source>
        <dbReference type="SAM" id="SignalP"/>
    </source>
</evidence>
<comment type="similarity">
    <text evidence="1 6">Belongs to the insulin family.</text>
</comment>
<reference evidence="9 10" key="1">
    <citation type="submission" date="2017-03" db="EMBL/GenBank/DDBJ databases">
        <title>Genome of the blue death feigning beetle - Asbolus verrucosus.</title>
        <authorList>
            <person name="Rider S.D."/>
        </authorList>
    </citation>
    <scope>NUCLEOTIDE SEQUENCE [LARGE SCALE GENOMIC DNA]</scope>
    <source>
        <strain evidence="9">Butters</strain>
        <tissue evidence="9">Head and leg muscle</tissue>
    </source>
</reference>
<feature type="chain" id="PRO_5019740763" evidence="7">
    <location>
        <begin position="20"/>
        <end position="123"/>
    </location>
</feature>
<name>A0A482V9T0_ASBVE</name>
<dbReference type="InterPro" id="IPR022353">
    <property type="entry name" value="Insulin_CS"/>
</dbReference>
<dbReference type="PIRSF" id="PIRSF018431">
    <property type="entry name" value="Molluscan_insulin_rel_peptide"/>
    <property type="match status" value="1"/>
</dbReference>
<sequence>MDKRVIIFFFLVNIIHVWSSPHLAQLMKKRDVFCGKKLTDAVALVCGGIYNGPNKKSLSDYMAFSNEYGQIFPENDDDGQLDFPFLQKETANSFLPMRMLKRGISDECCAKPCSLHHLSLYCA</sequence>
<comment type="caution">
    <text evidence="9">The sequence shown here is derived from an EMBL/GenBank/DDBJ whole genome shotgun (WGS) entry which is preliminary data.</text>
</comment>
<dbReference type="InterPro" id="IPR022352">
    <property type="entry name" value="Ins/IGF/rlx"/>
</dbReference>
<dbReference type="Proteomes" id="UP000292052">
    <property type="component" value="Unassembled WGS sequence"/>
</dbReference>
<keyword evidence="4 7" id="KW-0732">Signal</keyword>
<feature type="domain" description="Insulin-like" evidence="8">
    <location>
        <begin position="31"/>
        <end position="122"/>
    </location>
</feature>
<keyword evidence="5" id="KW-1015">Disulfide bond</keyword>
<dbReference type="InterPro" id="IPR016179">
    <property type="entry name" value="Insulin-like"/>
</dbReference>
<dbReference type="SMART" id="SM00078">
    <property type="entry name" value="IlGF"/>
    <property type="match status" value="1"/>
</dbReference>
<evidence type="ECO:0000313" key="10">
    <source>
        <dbReference type="Proteomes" id="UP000292052"/>
    </source>
</evidence>
<keyword evidence="10" id="KW-1185">Reference proteome</keyword>
<dbReference type="AlphaFoldDB" id="A0A482V9T0"/>
<feature type="signal peptide" evidence="7">
    <location>
        <begin position="1"/>
        <end position="19"/>
    </location>
</feature>
<comment type="subcellular location">
    <subcellularLocation>
        <location evidence="6">Secreted</location>
    </subcellularLocation>
</comment>
<evidence type="ECO:0000256" key="3">
    <source>
        <dbReference type="ARBA" id="ARBA00022685"/>
    </source>
</evidence>
<evidence type="ECO:0000256" key="5">
    <source>
        <dbReference type="ARBA" id="ARBA00023157"/>
    </source>
</evidence>
<evidence type="ECO:0000256" key="2">
    <source>
        <dbReference type="ARBA" id="ARBA00011207"/>
    </source>
</evidence>
<dbReference type="PROSITE" id="PS00262">
    <property type="entry name" value="INSULIN"/>
    <property type="match status" value="1"/>
</dbReference>
<gene>
    <name evidence="9" type="ORF">BDFB_009460</name>
</gene>
<comment type="subunit">
    <text evidence="2">Heterodimer of a B chain and an A chain linked by two disulfide bonds.</text>
</comment>